<reference evidence="6 7" key="1">
    <citation type="journal article" date="2010" name="DNA Res.">
        <title>Bacterial lifestyle in a deep-sea hydrothermal vent chimney revealed by the genome sequence of the thermophilic bacterium Deferribacter desulfuricans SSM1.</title>
        <authorList>
            <person name="Takaki Y."/>
            <person name="Shimamura S."/>
            <person name="Nakagawa S."/>
            <person name="Fukuhara Y."/>
            <person name="Horikawa H."/>
            <person name="Ankai A."/>
            <person name="Harada T."/>
            <person name="Hosoyama A."/>
            <person name="Oguchi A."/>
            <person name="Fukui S."/>
            <person name="Fujita N."/>
            <person name="Takami H."/>
            <person name="Takai K."/>
        </authorList>
    </citation>
    <scope>NUCLEOTIDE SEQUENCE [LARGE SCALE GENOMIC DNA]</scope>
    <source>
        <strain evidence="7">DSM 14783 / JCM 11476 / NBRC 101012 / SSM1</strain>
    </source>
</reference>
<dbReference type="EMBL" id="AP011529">
    <property type="protein sequence ID" value="BAI79785.1"/>
    <property type="molecule type" value="Genomic_DNA"/>
</dbReference>
<dbReference type="InterPro" id="IPR050808">
    <property type="entry name" value="Phage_Integrase"/>
</dbReference>
<dbReference type="Gene3D" id="1.10.150.130">
    <property type="match status" value="1"/>
</dbReference>
<keyword evidence="7" id="KW-1185">Reference proteome</keyword>
<organism evidence="6 7">
    <name type="scientific">Deferribacter desulfuricans (strain DSM 14783 / JCM 11476 / NBRC 101012 / SSM1)</name>
    <dbReference type="NCBI Taxonomy" id="639282"/>
    <lineage>
        <taxon>Bacteria</taxon>
        <taxon>Pseudomonadati</taxon>
        <taxon>Deferribacterota</taxon>
        <taxon>Deferribacteres</taxon>
        <taxon>Deferribacterales</taxon>
        <taxon>Deferribacteraceae</taxon>
        <taxon>Deferribacter</taxon>
    </lineage>
</organism>
<accession>D3PB12</accession>
<dbReference type="Gene3D" id="1.10.443.10">
    <property type="entry name" value="Intergrase catalytic core"/>
    <property type="match status" value="1"/>
</dbReference>
<dbReference type="InterPro" id="IPR010998">
    <property type="entry name" value="Integrase_recombinase_N"/>
</dbReference>
<dbReference type="KEGG" id="ddf:DEFDS_0277"/>
<dbReference type="PANTHER" id="PTHR30629:SF2">
    <property type="entry name" value="PROPHAGE INTEGRASE INTS-RELATED"/>
    <property type="match status" value="1"/>
</dbReference>
<comment type="similarity">
    <text evidence="1">Belongs to the 'phage' integrase family.</text>
</comment>
<evidence type="ECO:0000313" key="6">
    <source>
        <dbReference type="EMBL" id="BAI79785.1"/>
    </source>
</evidence>
<dbReference type="InterPro" id="IPR038488">
    <property type="entry name" value="Integrase_DNA-bd_sf"/>
</dbReference>
<keyword evidence="4" id="KW-0233">DNA recombination</keyword>
<gene>
    <name evidence="6" type="ordered locus">DEFDS_0277</name>
</gene>
<dbReference type="STRING" id="639282.DEFDS_0277"/>
<evidence type="ECO:0000256" key="4">
    <source>
        <dbReference type="ARBA" id="ARBA00023172"/>
    </source>
</evidence>
<dbReference type="InterPro" id="IPR013762">
    <property type="entry name" value="Integrase-like_cat_sf"/>
</dbReference>
<dbReference type="InterPro" id="IPR002104">
    <property type="entry name" value="Integrase_catalytic"/>
</dbReference>
<dbReference type="AlphaFoldDB" id="D3PB12"/>
<evidence type="ECO:0000259" key="5">
    <source>
        <dbReference type="PROSITE" id="PS51898"/>
    </source>
</evidence>
<dbReference type="OrthoDB" id="9775880at2"/>
<dbReference type="InterPro" id="IPR053876">
    <property type="entry name" value="Phage_int_M"/>
</dbReference>
<name>D3PB12_DEFDS</name>
<sequence>MKRITDATLRAAKPKKKIHRINVGEKLFLEVRPTGNKFWRFRYRDQNGKDTYKSLGEYPYVSLSKARQEAEKLNERLKRGLPLEEEKRTFDDLFNEWVELNRDSYDPSTLETKLSIYNRDIKPYLGNMDIKDITSKRIIDCLKKIADRDTLVTMKKAKTIIHYVYELAISEDIVTSDLTTTINSSLPKYKEKNYPAITEPAKLKKLIVDIDNYRGHYITKLALKFLMITFVRPGMVRSLEWCDIDFENKLWFVPADKMKIKRDHIVPLSDQAVSILKKAQKITGDSNYVFSSPIDFDKMLSNNTLNQALRRIGYTKKEHVSHSFRQTASTLLNEMGWPPYVIEKQLAHEDKNKVRRAYNKAEYLEIRKEMMQFWANYLDELKNAEKPFLKRIINSDSFIENFKTEYVST</sequence>
<keyword evidence="3" id="KW-0238">DNA-binding</keyword>
<proteinExistence type="inferred from homology"/>
<dbReference type="Proteomes" id="UP000001520">
    <property type="component" value="Chromosome"/>
</dbReference>
<dbReference type="PROSITE" id="PS51898">
    <property type="entry name" value="TYR_RECOMBINASE"/>
    <property type="match status" value="1"/>
</dbReference>
<dbReference type="HOGENOM" id="CLU_027562_0_0_0"/>
<dbReference type="eggNOG" id="COG0582">
    <property type="taxonomic scope" value="Bacteria"/>
</dbReference>
<dbReference type="Gene3D" id="3.30.160.390">
    <property type="entry name" value="Integrase, DNA-binding domain"/>
    <property type="match status" value="1"/>
</dbReference>
<dbReference type="GO" id="GO:0006310">
    <property type="term" value="P:DNA recombination"/>
    <property type="evidence" value="ECO:0007669"/>
    <property type="project" value="UniProtKB-KW"/>
</dbReference>
<dbReference type="CDD" id="cd00801">
    <property type="entry name" value="INT_P4_C"/>
    <property type="match status" value="1"/>
</dbReference>
<feature type="domain" description="Tyr recombinase" evidence="5">
    <location>
        <begin position="192"/>
        <end position="371"/>
    </location>
</feature>
<dbReference type="RefSeq" id="WP_013007033.1">
    <property type="nucleotide sequence ID" value="NC_013939.1"/>
</dbReference>
<keyword evidence="2" id="KW-0229">DNA integration</keyword>
<dbReference type="PANTHER" id="PTHR30629">
    <property type="entry name" value="PROPHAGE INTEGRASE"/>
    <property type="match status" value="1"/>
</dbReference>
<evidence type="ECO:0000256" key="3">
    <source>
        <dbReference type="ARBA" id="ARBA00023125"/>
    </source>
</evidence>
<dbReference type="Pfam" id="PF22022">
    <property type="entry name" value="Phage_int_M"/>
    <property type="match status" value="1"/>
</dbReference>
<evidence type="ECO:0000313" key="7">
    <source>
        <dbReference type="Proteomes" id="UP000001520"/>
    </source>
</evidence>
<dbReference type="GO" id="GO:0003677">
    <property type="term" value="F:DNA binding"/>
    <property type="evidence" value="ECO:0007669"/>
    <property type="project" value="UniProtKB-KW"/>
</dbReference>
<evidence type="ECO:0000256" key="1">
    <source>
        <dbReference type="ARBA" id="ARBA00008857"/>
    </source>
</evidence>
<dbReference type="SUPFAM" id="SSF56349">
    <property type="entry name" value="DNA breaking-rejoining enzymes"/>
    <property type="match status" value="1"/>
</dbReference>
<dbReference type="InterPro" id="IPR025166">
    <property type="entry name" value="Integrase_DNA_bind_dom"/>
</dbReference>
<dbReference type="InterPro" id="IPR011010">
    <property type="entry name" value="DNA_brk_join_enz"/>
</dbReference>
<dbReference type="Pfam" id="PF13356">
    <property type="entry name" value="Arm-DNA-bind_3"/>
    <property type="match status" value="1"/>
</dbReference>
<dbReference type="Pfam" id="PF00589">
    <property type="entry name" value="Phage_integrase"/>
    <property type="match status" value="1"/>
</dbReference>
<evidence type="ECO:0000256" key="2">
    <source>
        <dbReference type="ARBA" id="ARBA00022908"/>
    </source>
</evidence>
<dbReference type="GO" id="GO:0015074">
    <property type="term" value="P:DNA integration"/>
    <property type="evidence" value="ECO:0007669"/>
    <property type="project" value="UniProtKB-KW"/>
</dbReference>
<protein>
    <submittedName>
        <fullName evidence="6">Phage integrase</fullName>
    </submittedName>
</protein>